<evidence type="ECO:0000256" key="1">
    <source>
        <dbReference type="SAM" id="Phobius"/>
    </source>
</evidence>
<evidence type="ECO:0000313" key="2">
    <source>
        <dbReference type="EMBL" id="WPC21842.1"/>
    </source>
</evidence>
<feature type="transmembrane region" description="Helical" evidence="1">
    <location>
        <begin position="43"/>
        <end position="64"/>
    </location>
</feature>
<dbReference type="Proteomes" id="UP001302696">
    <property type="component" value="Chromosome"/>
</dbReference>
<feature type="transmembrane region" description="Helical" evidence="1">
    <location>
        <begin position="6"/>
        <end position="23"/>
    </location>
</feature>
<keyword evidence="1" id="KW-1133">Transmembrane helix</keyword>
<accession>A0ABZ0Q6S5</accession>
<name>A0ABZ0Q6S5_9LACO</name>
<keyword evidence="1" id="KW-0472">Membrane</keyword>
<gene>
    <name evidence="2" type="ORF">N6G96_01075</name>
</gene>
<protein>
    <recommendedName>
        <fullName evidence="4">Immunity protein</fullName>
    </recommendedName>
</protein>
<keyword evidence="3" id="KW-1185">Reference proteome</keyword>
<organism evidence="2 3">
    <name type="scientific">Pediococcus inopinatus</name>
    <dbReference type="NCBI Taxonomy" id="114090"/>
    <lineage>
        <taxon>Bacteria</taxon>
        <taxon>Bacillati</taxon>
        <taxon>Bacillota</taxon>
        <taxon>Bacilli</taxon>
        <taxon>Lactobacillales</taxon>
        <taxon>Lactobacillaceae</taxon>
        <taxon>Pediococcus</taxon>
    </lineage>
</organism>
<reference evidence="3" key="1">
    <citation type="submission" date="2024-06" db="EMBL/GenBank/DDBJ databases">
        <authorList>
            <person name="Chang H.C."/>
            <person name="Mun S.Y."/>
        </authorList>
    </citation>
    <scope>NUCLEOTIDE SEQUENCE [LARGE SCALE GENOMIC DNA]</scope>
    <source>
        <strain evidence="3">KT1</strain>
    </source>
</reference>
<dbReference type="EMBL" id="CP104778">
    <property type="protein sequence ID" value="WPC21842.1"/>
    <property type="molecule type" value="Genomic_DNA"/>
</dbReference>
<proteinExistence type="predicted"/>
<sequence>MNPENMIGLVFILLGIWQFVAFFKTFRAFRKHTINGTSGFAPYAFWSGLIYAFIFLGMGISMIFNELTEFLSGL</sequence>
<evidence type="ECO:0000313" key="3">
    <source>
        <dbReference type="Proteomes" id="UP001302696"/>
    </source>
</evidence>
<evidence type="ECO:0008006" key="4">
    <source>
        <dbReference type="Google" id="ProtNLM"/>
    </source>
</evidence>
<dbReference type="RefSeq" id="WP_063698536.1">
    <property type="nucleotide sequence ID" value="NZ_BBIM01000044.1"/>
</dbReference>
<keyword evidence="1" id="KW-0812">Transmembrane</keyword>